<dbReference type="GO" id="GO:0004527">
    <property type="term" value="F:exonuclease activity"/>
    <property type="evidence" value="ECO:0007669"/>
    <property type="project" value="UniProtKB-KW"/>
</dbReference>
<proteinExistence type="predicted"/>
<organism evidence="3 4">
    <name type="scientific">Clostridium innocuum</name>
    <dbReference type="NCBI Taxonomy" id="1522"/>
    <lineage>
        <taxon>Bacteria</taxon>
        <taxon>Bacillati</taxon>
        <taxon>Bacillota</taxon>
        <taxon>Clostridia</taxon>
        <taxon>Eubacteriales</taxon>
        <taxon>Clostridiaceae</taxon>
        <taxon>Clostridium</taxon>
    </lineage>
</organism>
<dbReference type="PANTHER" id="PTHR37294:SF1">
    <property type="entry name" value="3'-5' EXORIBONUCLEASE YHAM"/>
    <property type="match status" value="1"/>
</dbReference>
<dbReference type="InterPro" id="IPR006674">
    <property type="entry name" value="HD_domain"/>
</dbReference>
<evidence type="ECO:0000313" key="3">
    <source>
        <dbReference type="EMBL" id="KGJ51234.1"/>
    </source>
</evidence>
<reference evidence="3 4" key="1">
    <citation type="submission" date="2014-08" db="EMBL/GenBank/DDBJ databases">
        <title>Clostridium innocuum, an unnegligible vancomycin-resistant pathogen causing extra-intestinal infections.</title>
        <authorList>
            <person name="Feng Y."/>
            <person name="Chiu C.-H."/>
        </authorList>
    </citation>
    <scope>NUCLEOTIDE SEQUENCE [LARGE SCALE GENOMIC DNA]</scope>
    <source>
        <strain evidence="3 4">AN88</strain>
    </source>
</reference>
<accession>A0A099HZP9</accession>
<dbReference type="FunFam" id="1.10.3210.10:FF:000008">
    <property type="entry name" value="3'-5' exoribonuclease YhaM"/>
    <property type="match status" value="1"/>
</dbReference>
<feature type="domain" description="HD/PDEase" evidence="2">
    <location>
        <begin position="154"/>
        <end position="287"/>
    </location>
</feature>
<keyword evidence="3" id="KW-0269">Exonuclease</keyword>
<dbReference type="CDD" id="cd04492">
    <property type="entry name" value="YhaM_OBF_like"/>
    <property type="match status" value="1"/>
</dbReference>
<dbReference type="PANTHER" id="PTHR37294">
    <property type="entry name" value="3'-5' EXORIBONUCLEASE YHAM"/>
    <property type="match status" value="1"/>
</dbReference>
<comment type="caution">
    <text evidence="3">The sequence shown here is derived from an EMBL/GenBank/DDBJ whole genome shotgun (WGS) entry which is preliminary data.</text>
</comment>
<evidence type="ECO:0000256" key="1">
    <source>
        <dbReference type="ARBA" id="ARBA00022801"/>
    </source>
</evidence>
<dbReference type="CDD" id="cd00077">
    <property type="entry name" value="HDc"/>
    <property type="match status" value="1"/>
</dbReference>
<dbReference type="SUPFAM" id="SSF109604">
    <property type="entry name" value="HD-domain/PDEase-like"/>
    <property type="match status" value="1"/>
</dbReference>
<dbReference type="RefSeq" id="WP_044908135.1">
    <property type="nucleotide sequence ID" value="NZ_JAHOAT010000024.1"/>
</dbReference>
<dbReference type="InterPro" id="IPR003607">
    <property type="entry name" value="HD/PDEase_dom"/>
</dbReference>
<evidence type="ECO:0000259" key="2">
    <source>
        <dbReference type="SMART" id="SM00471"/>
    </source>
</evidence>
<gene>
    <name evidence="3" type="ORF">CIAN88_21420</name>
</gene>
<dbReference type="EMBL" id="JQIF01000131">
    <property type="protein sequence ID" value="KGJ51234.1"/>
    <property type="molecule type" value="Genomic_DNA"/>
</dbReference>
<dbReference type="Pfam" id="PF01966">
    <property type="entry name" value="HD"/>
    <property type="match status" value="1"/>
</dbReference>
<dbReference type="SMART" id="SM00471">
    <property type="entry name" value="HDc"/>
    <property type="match status" value="1"/>
</dbReference>
<dbReference type="AlphaFoldDB" id="A0A099HZP9"/>
<name>A0A099HZP9_CLOIN</name>
<dbReference type="Proteomes" id="UP000030008">
    <property type="component" value="Unassembled WGS sequence"/>
</dbReference>
<protein>
    <submittedName>
        <fullName evidence="3">3'-5' exonuclease</fullName>
    </submittedName>
</protein>
<sequence length="317" mass="36006">MSNKIKDLYDGYKGELTALIISMNRGVTAKGAPYLSFVFQDKSGSIDAKYWNVSEELLHKFQPGMLVEMSGDVLCHQKQLQFRVQQMKELEEAADISDYVKEGPYSQQALHETIQLYIDEIENTVMKQLVCGILKDHEKDFFEYPAATRNHHDFYAGLATHVLGMLQLAEQLCHLYPMLDRDLLYSGVILHDVGKTVELSGAIVSEYTTQGKLLGHISIMQAEVLAKAKQLGLEDCEEAMLLRHMILSHHGVYEYGSPVLPMIPEAEMLHMIDNIDARMNTLHKALEPVQAGEFTQRVFALENRSFYKSRYKNSDGK</sequence>
<dbReference type="GO" id="GO:0003676">
    <property type="term" value="F:nucleic acid binding"/>
    <property type="evidence" value="ECO:0007669"/>
    <property type="project" value="InterPro"/>
</dbReference>
<dbReference type="Pfam" id="PF01336">
    <property type="entry name" value="tRNA_anti-codon"/>
    <property type="match status" value="1"/>
</dbReference>
<dbReference type="Gene3D" id="1.10.3210.10">
    <property type="entry name" value="Hypothetical protein af1432"/>
    <property type="match status" value="1"/>
</dbReference>
<keyword evidence="1" id="KW-0378">Hydrolase</keyword>
<dbReference type="InterPro" id="IPR004365">
    <property type="entry name" value="NA-bd_OB_tRNA"/>
</dbReference>
<dbReference type="GO" id="GO:0031125">
    <property type="term" value="P:rRNA 3'-end processing"/>
    <property type="evidence" value="ECO:0007669"/>
    <property type="project" value="TreeGrafter"/>
</dbReference>
<dbReference type="InterPro" id="IPR050798">
    <property type="entry name" value="YhaM_exoribonuc/phosphodiest"/>
</dbReference>
<evidence type="ECO:0000313" key="4">
    <source>
        <dbReference type="Proteomes" id="UP000030008"/>
    </source>
</evidence>
<keyword evidence="3" id="KW-0540">Nuclease</keyword>